<feature type="non-terminal residue" evidence="1">
    <location>
        <position position="119"/>
    </location>
</feature>
<dbReference type="EMBL" id="JARJCW010000120">
    <property type="protein sequence ID" value="KAJ7192405.1"/>
    <property type="molecule type" value="Genomic_DNA"/>
</dbReference>
<dbReference type="AlphaFoldDB" id="A0AAD6UQ97"/>
<comment type="caution">
    <text evidence="1">The sequence shown here is derived from an EMBL/GenBank/DDBJ whole genome shotgun (WGS) entry which is preliminary data.</text>
</comment>
<accession>A0AAD6UQ97</accession>
<protein>
    <recommendedName>
        <fullName evidence="3">F-box domain-containing protein</fullName>
    </recommendedName>
</protein>
<gene>
    <name evidence="1" type="ORF">GGX14DRAFT_315439</name>
</gene>
<name>A0AAD6UQ97_9AGAR</name>
<evidence type="ECO:0000313" key="2">
    <source>
        <dbReference type="Proteomes" id="UP001219525"/>
    </source>
</evidence>
<sequence length="119" mass="13579">MESPFARYLHTNRVPTAAEMQDICAHLVPFEEDLLRLVSIRDPPASLQNRRAMVEKYIHAHKALGSPAHRLPPELIGQIFLHCLPHRSNALMRTSEAPLLLCRICSVWRAVALSLPRLW</sequence>
<evidence type="ECO:0000313" key="1">
    <source>
        <dbReference type="EMBL" id="KAJ7192405.1"/>
    </source>
</evidence>
<organism evidence="1 2">
    <name type="scientific">Mycena pura</name>
    <dbReference type="NCBI Taxonomy" id="153505"/>
    <lineage>
        <taxon>Eukaryota</taxon>
        <taxon>Fungi</taxon>
        <taxon>Dikarya</taxon>
        <taxon>Basidiomycota</taxon>
        <taxon>Agaricomycotina</taxon>
        <taxon>Agaricomycetes</taxon>
        <taxon>Agaricomycetidae</taxon>
        <taxon>Agaricales</taxon>
        <taxon>Marasmiineae</taxon>
        <taxon>Mycenaceae</taxon>
        <taxon>Mycena</taxon>
    </lineage>
</organism>
<reference evidence="1" key="1">
    <citation type="submission" date="2023-03" db="EMBL/GenBank/DDBJ databases">
        <title>Massive genome expansion in bonnet fungi (Mycena s.s.) driven by repeated elements and novel gene families across ecological guilds.</title>
        <authorList>
            <consortium name="Lawrence Berkeley National Laboratory"/>
            <person name="Harder C.B."/>
            <person name="Miyauchi S."/>
            <person name="Viragh M."/>
            <person name="Kuo A."/>
            <person name="Thoen E."/>
            <person name="Andreopoulos B."/>
            <person name="Lu D."/>
            <person name="Skrede I."/>
            <person name="Drula E."/>
            <person name="Henrissat B."/>
            <person name="Morin E."/>
            <person name="Kohler A."/>
            <person name="Barry K."/>
            <person name="LaButti K."/>
            <person name="Morin E."/>
            <person name="Salamov A."/>
            <person name="Lipzen A."/>
            <person name="Mereny Z."/>
            <person name="Hegedus B."/>
            <person name="Baldrian P."/>
            <person name="Stursova M."/>
            <person name="Weitz H."/>
            <person name="Taylor A."/>
            <person name="Grigoriev I.V."/>
            <person name="Nagy L.G."/>
            <person name="Martin F."/>
            <person name="Kauserud H."/>
        </authorList>
    </citation>
    <scope>NUCLEOTIDE SEQUENCE</scope>
    <source>
        <strain evidence="1">9144</strain>
    </source>
</reference>
<proteinExistence type="predicted"/>
<dbReference type="Proteomes" id="UP001219525">
    <property type="component" value="Unassembled WGS sequence"/>
</dbReference>
<keyword evidence="2" id="KW-1185">Reference proteome</keyword>
<evidence type="ECO:0008006" key="3">
    <source>
        <dbReference type="Google" id="ProtNLM"/>
    </source>
</evidence>